<reference evidence="1" key="1">
    <citation type="submission" date="2023-04" db="EMBL/GenBank/DDBJ databases">
        <authorList>
            <person name="Vijverberg K."/>
            <person name="Xiong W."/>
            <person name="Schranz E."/>
        </authorList>
    </citation>
    <scope>NUCLEOTIDE SEQUENCE</scope>
</reference>
<gene>
    <name evidence="1" type="ORF">LSALG_LOCUS2744</name>
</gene>
<organism evidence="1 2">
    <name type="scientific">Lactuca saligna</name>
    <name type="common">Willowleaf lettuce</name>
    <dbReference type="NCBI Taxonomy" id="75948"/>
    <lineage>
        <taxon>Eukaryota</taxon>
        <taxon>Viridiplantae</taxon>
        <taxon>Streptophyta</taxon>
        <taxon>Embryophyta</taxon>
        <taxon>Tracheophyta</taxon>
        <taxon>Spermatophyta</taxon>
        <taxon>Magnoliopsida</taxon>
        <taxon>eudicotyledons</taxon>
        <taxon>Gunneridae</taxon>
        <taxon>Pentapetalae</taxon>
        <taxon>asterids</taxon>
        <taxon>campanulids</taxon>
        <taxon>Asterales</taxon>
        <taxon>Asteraceae</taxon>
        <taxon>Cichorioideae</taxon>
        <taxon>Cichorieae</taxon>
        <taxon>Lactucinae</taxon>
        <taxon>Lactuca</taxon>
    </lineage>
</organism>
<sequence>MGNCLIRQNKMIIKVIKTNGEVLEYKSPIKVHQVLAQHADHAISDVFPVVRHLGHQDDMVAGHVYYLLPLPHVALPESIKNARTTVRIKLVVTKQELEMMLKKGGVSVSVGDLVSQIGKNGSLMEIVDGRWKPGLESIPESC</sequence>
<dbReference type="AlphaFoldDB" id="A0AA35V4N5"/>
<dbReference type="PANTHER" id="PTHR33148">
    <property type="entry name" value="PLASTID MOVEMENT IMPAIRED PROTEIN-RELATED"/>
    <property type="match status" value="1"/>
</dbReference>
<dbReference type="PANTHER" id="PTHR33148:SF46">
    <property type="entry name" value="EMB|CAB85509.1"/>
    <property type="match status" value="1"/>
</dbReference>
<dbReference type="Pfam" id="PF14009">
    <property type="entry name" value="PADRE"/>
    <property type="match status" value="1"/>
</dbReference>
<keyword evidence="2" id="KW-1185">Reference proteome</keyword>
<evidence type="ECO:0000313" key="1">
    <source>
        <dbReference type="EMBL" id="CAI9261983.1"/>
    </source>
</evidence>
<dbReference type="EMBL" id="OX465086">
    <property type="protein sequence ID" value="CAI9261983.1"/>
    <property type="molecule type" value="Genomic_DNA"/>
</dbReference>
<proteinExistence type="predicted"/>
<accession>A0AA35V4N5</accession>
<evidence type="ECO:0000313" key="2">
    <source>
        <dbReference type="Proteomes" id="UP001177003"/>
    </source>
</evidence>
<dbReference type="InterPro" id="IPR025322">
    <property type="entry name" value="PADRE_dom"/>
</dbReference>
<dbReference type="Proteomes" id="UP001177003">
    <property type="component" value="Chromosome 0"/>
</dbReference>
<protein>
    <submittedName>
        <fullName evidence="1">Uncharacterized protein</fullName>
    </submittedName>
</protein>
<name>A0AA35V4N5_LACSI</name>